<dbReference type="Gene3D" id="1.20.1250.20">
    <property type="entry name" value="MFS general substrate transporter like domains"/>
    <property type="match status" value="2"/>
</dbReference>
<keyword evidence="5 6" id="KW-0472">Membrane</keyword>
<accession>A0ABT6Y1P7</accession>
<evidence type="ECO:0000256" key="4">
    <source>
        <dbReference type="ARBA" id="ARBA00022989"/>
    </source>
</evidence>
<evidence type="ECO:0000313" key="9">
    <source>
        <dbReference type="Proteomes" id="UP001529245"/>
    </source>
</evidence>
<dbReference type="InterPro" id="IPR005829">
    <property type="entry name" value="Sugar_transporter_CS"/>
</dbReference>
<comment type="subcellular location">
    <subcellularLocation>
        <location evidence="1">Cell membrane</location>
        <topology evidence="1">Multi-pass membrane protein</topology>
    </subcellularLocation>
</comment>
<organism evidence="8 9">
    <name type="scientific">Alicyclobacillus sendaiensis PA2</name>
    <dbReference type="NCBI Taxonomy" id="3029425"/>
    <lineage>
        <taxon>Bacteria</taxon>
        <taxon>Bacillati</taxon>
        <taxon>Bacillota</taxon>
        <taxon>Bacilli</taxon>
        <taxon>Bacillales</taxon>
        <taxon>Alicyclobacillaceae</taxon>
        <taxon>Alicyclobacillus</taxon>
    </lineage>
</organism>
<dbReference type="RefSeq" id="WP_283204375.1">
    <property type="nucleotide sequence ID" value="NZ_JASGCB010000027.1"/>
</dbReference>
<keyword evidence="4 6" id="KW-1133">Transmembrane helix</keyword>
<feature type="transmembrane region" description="Helical" evidence="6">
    <location>
        <begin position="34"/>
        <end position="57"/>
    </location>
</feature>
<reference evidence="8 9" key="1">
    <citation type="submission" date="2023-04" db="EMBL/GenBank/DDBJ databases">
        <title>A. sendaiensis sub sp. chiapanensis a novel subspecie with specific adaptation in bacterial cell wall isolated from an active volcano.</title>
        <authorList>
            <person name="Alvarez Gutierrez P.E."/>
            <person name="Ortiz Cortes L.Y."/>
        </authorList>
    </citation>
    <scope>NUCLEOTIDE SEQUENCE [LARGE SCALE GENOMIC DNA]</scope>
    <source>
        <strain evidence="8 9">PA2</strain>
    </source>
</reference>
<feature type="transmembrane region" description="Helical" evidence="6">
    <location>
        <begin position="186"/>
        <end position="208"/>
    </location>
</feature>
<evidence type="ECO:0000256" key="3">
    <source>
        <dbReference type="ARBA" id="ARBA00022692"/>
    </source>
</evidence>
<feature type="transmembrane region" description="Helical" evidence="6">
    <location>
        <begin position="398"/>
        <end position="416"/>
    </location>
</feature>
<protein>
    <submittedName>
        <fullName evidence="8">MFS transporter</fullName>
    </submittedName>
</protein>
<dbReference type="Pfam" id="PF07690">
    <property type="entry name" value="MFS_1"/>
    <property type="match status" value="1"/>
</dbReference>
<evidence type="ECO:0000259" key="7">
    <source>
        <dbReference type="PROSITE" id="PS50850"/>
    </source>
</evidence>
<comment type="caution">
    <text evidence="8">The sequence shown here is derived from an EMBL/GenBank/DDBJ whole genome shotgun (WGS) entry which is preliminary data.</text>
</comment>
<dbReference type="SUPFAM" id="SSF103473">
    <property type="entry name" value="MFS general substrate transporter"/>
    <property type="match status" value="1"/>
</dbReference>
<feature type="transmembrane region" description="Helical" evidence="6">
    <location>
        <begin position="63"/>
        <end position="87"/>
    </location>
</feature>
<dbReference type="Proteomes" id="UP001529245">
    <property type="component" value="Unassembled WGS sequence"/>
</dbReference>
<feature type="transmembrane region" description="Helical" evidence="6">
    <location>
        <begin position="159"/>
        <end position="180"/>
    </location>
</feature>
<name>A0ABT6Y1P7_ALISE</name>
<feature type="transmembrane region" description="Helical" evidence="6">
    <location>
        <begin position="331"/>
        <end position="352"/>
    </location>
</feature>
<feature type="transmembrane region" description="Helical" evidence="6">
    <location>
        <begin position="373"/>
        <end position="392"/>
    </location>
</feature>
<feature type="transmembrane region" description="Helical" evidence="6">
    <location>
        <begin position="273"/>
        <end position="292"/>
    </location>
</feature>
<sequence>MPQLACFGVTDSLTLDTAYAPAPDAARQKAPLRALISIALAWAFDAMDFSILTFVILDIMKDYHVALTLAASVSSATTLARLGGGFLGGLLSDAKGRKFSLVFSIFWFSVFECLTGFSLGFTLLMVVRILYGLGMGSMYASGTPMLMEMIPSRWRGFASGLLQSGFSFGYIFAAIIYRLGYSHLGWHALFFIACIPAVIVGIFIAFALPESDRWKEVRSEESRTLPVGELFKRGRAWNTVHAAIVAIVAFSVTYPINTFYATLLKQTGHFSPAVVANTIIILNVAGIVGNVVGGFVSDWIGRKWTLILSAIGTALTSVVFLHIQSAGYRDIFTFLIGLFSIGGVWSVIPTYLAEHFPTAVRSTGQGTTYHIGAALGGAVVPLIVSSIAPSVGGLAHSMTYSVAAASILTIVVALIWRESKGEALE</sequence>
<evidence type="ECO:0000256" key="1">
    <source>
        <dbReference type="ARBA" id="ARBA00004651"/>
    </source>
</evidence>
<evidence type="ECO:0000256" key="6">
    <source>
        <dbReference type="SAM" id="Phobius"/>
    </source>
</evidence>
<keyword evidence="2" id="KW-0813">Transport</keyword>
<keyword evidence="3 6" id="KW-0812">Transmembrane</keyword>
<evidence type="ECO:0000256" key="2">
    <source>
        <dbReference type="ARBA" id="ARBA00022448"/>
    </source>
</evidence>
<dbReference type="PANTHER" id="PTHR23508">
    <property type="entry name" value="CARBOXYLIC ACID TRANSPORTER PROTEIN HOMOLOG"/>
    <property type="match status" value="1"/>
</dbReference>
<keyword evidence="9" id="KW-1185">Reference proteome</keyword>
<evidence type="ECO:0000313" key="8">
    <source>
        <dbReference type="EMBL" id="MDI9260957.1"/>
    </source>
</evidence>
<dbReference type="EMBL" id="JASGCB010000027">
    <property type="protein sequence ID" value="MDI9260957.1"/>
    <property type="molecule type" value="Genomic_DNA"/>
</dbReference>
<dbReference type="PANTHER" id="PTHR23508:SF10">
    <property type="entry name" value="CARBOXYLIC ACID TRANSPORTER PROTEIN HOMOLOG"/>
    <property type="match status" value="1"/>
</dbReference>
<feature type="transmembrane region" description="Helical" evidence="6">
    <location>
        <begin position="240"/>
        <end position="261"/>
    </location>
</feature>
<dbReference type="InterPro" id="IPR011701">
    <property type="entry name" value="MFS"/>
</dbReference>
<gene>
    <name evidence="8" type="ORF">QID03_12390</name>
</gene>
<dbReference type="PROSITE" id="PS00216">
    <property type="entry name" value="SUGAR_TRANSPORT_1"/>
    <property type="match status" value="1"/>
</dbReference>
<feature type="transmembrane region" description="Helical" evidence="6">
    <location>
        <begin position="304"/>
        <end position="325"/>
    </location>
</feature>
<evidence type="ECO:0000256" key="5">
    <source>
        <dbReference type="ARBA" id="ARBA00023136"/>
    </source>
</evidence>
<dbReference type="InterPro" id="IPR020846">
    <property type="entry name" value="MFS_dom"/>
</dbReference>
<feature type="transmembrane region" description="Helical" evidence="6">
    <location>
        <begin position="99"/>
        <end position="123"/>
    </location>
</feature>
<dbReference type="InterPro" id="IPR036259">
    <property type="entry name" value="MFS_trans_sf"/>
</dbReference>
<feature type="domain" description="Major facilitator superfamily (MFS) profile" evidence="7">
    <location>
        <begin position="34"/>
        <end position="421"/>
    </location>
</feature>
<proteinExistence type="predicted"/>
<dbReference type="PROSITE" id="PS50850">
    <property type="entry name" value="MFS"/>
    <property type="match status" value="1"/>
</dbReference>